<dbReference type="EMBL" id="CAUJNA010003621">
    <property type="protein sequence ID" value="CAJ1406268.1"/>
    <property type="molecule type" value="Genomic_DNA"/>
</dbReference>
<dbReference type="GO" id="GO:0000221">
    <property type="term" value="C:vacuolar proton-transporting V-type ATPase, V1 domain"/>
    <property type="evidence" value="ECO:0007669"/>
    <property type="project" value="TreeGrafter"/>
</dbReference>
<keyword evidence="7" id="KW-1185">Reference proteome</keyword>
<dbReference type="PANTHER" id="PTHR10137">
    <property type="entry name" value="V-TYPE PROTON ATPASE SUBUNIT C"/>
    <property type="match status" value="1"/>
</dbReference>
<dbReference type="Gene3D" id="3.30.70.1180">
    <property type="entry name" value="Vacuolar atp synthase subunit c, domain 1"/>
    <property type="match status" value="1"/>
</dbReference>
<dbReference type="SUPFAM" id="SSF118203">
    <property type="entry name" value="Vacuolar ATP synthase subunit C"/>
    <property type="match status" value="1"/>
</dbReference>
<sequence>MSIVGQEFWIVAVGCAKGQESAVKKDQLLSQLKKFPHLKGSPVVLQEPCKFDVPDGEKSLLFGSFDNLIRLTDDLAKADSQVDSILHRLERQYVELEPKARFIVKSQRKDLPVLDYLGSWSWDEAKYPKSRSIPDMLTYAMSTVNHIDEEARNKTAQFNDFKTQMSNLAKKDAANLAGRDLIDVLTPDKVKADGSPDDDFISTEHLVTIPVILPRGGEDEFLKMYESMQENIVPRSARQFKGIEDKDGNTLWRVVMFRSAVEGFKKACREKRFTVRDFEYSKDGYHKLEQQRKTVEESVKRQKDLVHGLYQASWSDVFVAWMHIKAMRIFVESVLRFGMPPAFASFILSPKGDVAAARKVLAEHLGKQAGALSNSMSDGADGDDEFFPYVSLSFTPFAMNREKAS</sequence>
<accession>A0AA36NKS9</accession>
<dbReference type="Gene3D" id="1.20.1460.10">
    <property type="entry name" value="subunit c (vma5p) of the yeast v-atpase, domain 2"/>
    <property type="match status" value="1"/>
</dbReference>
<dbReference type="InterPro" id="IPR036132">
    <property type="entry name" value="Vac_ATP_synth_c_sf"/>
</dbReference>
<evidence type="ECO:0000256" key="1">
    <source>
        <dbReference type="ARBA" id="ARBA00006138"/>
    </source>
</evidence>
<keyword evidence="2 5" id="KW-0813">Transport</keyword>
<dbReference type="InterPro" id="IPR004907">
    <property type="entry name" value="ATPase_V1-cplx_csu"/>
</dbReference>
<dbReference type="Pfam" id="PF03223">
    <property type="entry name" value="V-ATPase_C"/>
    <property type="match status" value="1"/>
</dbReference>
<protein>
    <recommendedName>
        <fullName evidence="5">V-type proton ATPase subunit C</fullName>
    </recommendedName>
</protein>
<evidence type="ECO:0000256" key="5">
    <source>
        <dbReference type="RuleBase" id="RU364010"/>
    </source>
</evidence>
<organism evidence="6 7">
    <name type="scientific">Effrenium voratum</name>
    <dbReference type="NCBI Taxonomy" id="2562239"/>
    <lineage>
        <taxon>Eukaryota</taxon>
        <taxon>Sar</taxon>
        <taxon>Alveolata</taxon>
        <taxon>Dinophyceae</taxon>
        <taxon>Suessiales</taxon>
        <taxon>Symbiodiniaceae</taxon>
        <taxon>Effrenium</taxon>
    </lineage>
</organism>
<dbReference type="GO" id="GO:0046961">
    <property type="term" value="F:proton-transporting ATPase activity, rotational mechanism"/>
    <property type="evidence" value="ECO:0007669"/>
    <property type="project" value="InterPro"/>
</dbReference>
<dbReference type="CDD" id="cd14785">
    <property type="entry name" value="V-ATPase_C"/>
    <property type="match status" value="1"/>
</dbReference>
<gene>
    <name evidence="6" type="ORF">EVOR1521_LOCUS28269</name>
</gene>
<reference evidence="6" key="1">
    <citation type="submission" date="2023-08" db="EMBL/GenBank/DDBJ databases">
        <authorList>
            <person name="Chen Y."/>
            <person name="Shah S."/>
            <person name="Dougan E. K."/>
            <person name="Thang M."/>
            <person name="Chan C."/>
        </authorList>
    </citation>
    <scope>NUCLEOTIDE SEQUENCE</scope>
</reference>
<dbReference type="Proteomes" id="UP001178507">
    <property type="component" value="Unassembled WGS sequence"/>
</dbReference>
<dbReference type="Gene3D" id="3.30.70.100">
    <property type="match status" value="1"/>
</dbReference>
<comment type="similarity">
    <text evidence="1 5">Belongs to the V-ATPase C subunit family.</text>
</comment>
<keyword evidence="3 5" id="KW-0375">Hydrogen ion transport</keyword>
<evidence type="ECO:0000313" key="7">
    <source>
        <dbReference type="Proteomes" id="UP001178507"/>
    </source>
</evidence>
<comment type="subunit">
    <text evidence="5">V-ATPase is a heteromultimeric enzyme composed of a peripheral catalytic V1 complex (components A to H) attached to an integral membrane V0 proton pore complex.</text>
</comment>
<evidence type="ECO:0000256" key="2">
    <source>
        <dbReference type="ARBA" id="ARBA00022448"/>
    </source>
</evidence>
<evidence type="ECO:0000256" key="3">
    <source>
        <dbReference type="ARBA" id="ARBA00022781"/>
    </source>
</evidence>
<dbReference type="PANTHER" id="PTHR10137:SF0">
    <property type="entry name" value="V-TYPE PROTON ATPASE SUBUNIT C"/>
    <property type="match status" value="1"/>
</dbReference>
<dbReference type="AlphaFoldDB" id="A0AA36NKS9"/>
<comment type="function">
    <text evidence="5">Subunit of the V1 complex of vacuolar(H+)-ATPase (V-ATPase), a multisubunit enzyme composed of a peripheral complex (V1) that hydrolyzes ATP and a membrane integral complex (V0) that translocates protons. V-ATPase is responsible for acidifying and maintaining the pH of intracellular compartments and in some cell types, is targeted to the plasma membrane, where it is responsible for acidifying the extracellular environment. Subunit C is necessary for the assembly of the catalytic sector of the enzyme and is likely to have a specific function in its catalytic activity.</text>
</comment>
<comment type="caution">
    <text evidence="6">The sequence shown here is derived from an EMBL/GenBank/DDBJ whole genome shotgun (WGS) entry which is preliminary data.</text>
</comment>
<name>A0AA36NKS9_9DINO</name>
<evidence type="ECO:0000313" key="6">
    <source>
        <dbReference type="EMBL" id="CAJ1406268.1"/>
    </source>
</evidence>
<proteinExistence type="inferred from homology"/>
<keyword evidence="4 5" id="KW-0406">Ion transport</keyword>
<evidence type="ECO:0000256" key="4">
    <source>
        <dbReference type="ARBA" id="ARBA00023065"/>
    </source>
</evidence>